<comment type="caution">
    <text evidence="1">The sequence shown here is derived from an EMBL/GenBank/DDBJ whole genome shotgun (WGS) entry which is preliminary data.</text>
</comment>
<sequence length="111" mass="12576">MTLPALHLVEFPLDQQERPVPTEAAADVRYLIRAEIDADILCRLLNQFALQGHVPAEVEAWRREDWLDIALRVNTLPRYRAEVIAQRMRGMVSVCSVDLHVQGSETVLSAT</sequence>
<evidence type="ECO:0000313" key="1">
    <source>
        <dbReference type="EMBL" id="OWP47817.1"/>
    </source>
</evidence>
<dbReference type="STRING" id="46680.GCA_000807755_01999"/>
<accession>A0A2D0AC29</accession>
<protein>
    <submittedName>
        <fullName evidence="1">Uncharacterized protein</fullName>
    </submittedName>
</protein>
<dbReference type="EMBL" id="NJBA01000012">
    <property type="protein sequence ID" value="OWP47817.1"/>
    <property type="molecule type" value="Genomic_DNA"/>
</dbReference>
<proteinExistence type="predicted"/>
<gene>
    <name evidence="1" type="ORF">CEG18_27060</name>
</gene>
<name>A0A2D0AC29_PSENT</name>
<dbReference type="RefSeq" id="WP_088421524.1">
    <property type="nucleotide sequence ID" value="NZ_NJBA01000012.1"/>
</dbReference>
<reference evidence="1 2" key="1">
    <citation type="submission" date="2017-06" db="EMBL/GenBank/DDBJ databases">
        <title>Draft genome of Pseudomonas nitroreducens DF05.</title>
        <authorList>
            <person name="Iyer R."/>
        </authorList>
    </citation>
    <scope>NUCLEOTIDE SEQUENCE [LARGE SCALE GENOMIC DNA]</scope>
    <source>
        <strain evidence="1 2">DF05</strain>
    </source>
</reference>
<evidence type="ECO:0000313" key="2">
    <source>
        <dbReference type="Proteomes" id="UP000198145"/>
    </source>
</evidence>
<dbReference type="eggNOG" id="ENOG5031GXZ">
    <property type="taxonomic scope" value="Bacteria"/>
</dbReference>
<dbReference type="Proteomes" id="UP000198145">
    <property type="component" value="Unassembled WGS sequence"/>
</dbReference>
<organism evidence="1 2">
    <name type="scientific">Pseudomonas nitroreducens</name>
    <dbReference type="NCBI Taxonomy" id="46680"/>
    <lineage>
        <taxon>Bacteria</taxon>
        <taxon>Pseudomonadati</taxon>
        <taxon>Pseudomonadota</taxon>
        <taxon>Gammaproteobacteria</taxon>
        <taxon>Pseudomonadales</taxon>
        <taxon>Pseudomonadaceae</taxon>
        <taxon>Pseudomonas</taxon>
    </lineage>
</organism>
<dbReference type="AlphaFoldDB" id="A0A2D0AC29"/>